<dbReference type="Gene3D" id="3.40.50.10740">
    <property type="entry name" value="Class I glutamine amidotransferase-like"/>
    <property type="match status" value="1"/>
</dbReference>
<evidence type="ECO:0000256" key="2">
    <source>
        <dbReference type="ARBA" id="ARBA00022645"/>
    </source>
</evidence>
<dbReference type="PANTHER" id="PTHR30237:SF2">
    <property type="entry name" value="MUREIN TETRAPEPTIDE CARBOXYPEPTIDASE"/>
    <property type="match status" value="1"/>
</dbReference>
<dbReference type="SUPFAM" id="SSF141986">
    <property type="entry name" value="LD-carboxypeptidase A C-terminal domain-like"/>
    <property type="match status" value="1"/>
</dbReference>
<evidence type="ECO:0000256" key="4">
    <source>
        <dbReference type="ARBA" id="ARBA00022801"/>
    </source>
</evidence>
<keyword evidence="5" id="KW-0720">Serine protease</keyword>
<dbReference type="InterPro" id="IPR027478">
    <property type="entry name" value="LdcA_N"/>
</dbReference>
<dbReference type="InterPro" id="IPR040921">
    <property type="entry name" value="Peptidase_S66C"/>
</dbReference>
<keyword evidence="9" id="KW-1185">Reference proteome</keyword>
<dbReference type="InterPro" id="IPR040449">
    <property type="entry name" value="Peptidase_S66_N"/>
</dbReference>
<evidence type="ECO:0000313" key="8">
    <source>
        <dbReference type="EMBL" id="MBC6490725.1"/>
    </source>
</evidence>
<keyword evidence="3" id="KW-0645">Protease</keyword>
<dbReference type="InterPro" id="IPR029062">
    <property type="entry name" value="Class_I_gatase-like"/>
</dbReference>
<dbReference type="RefSeq" id="WP_187256081.1">
    <property type="nucleotide sequence ID" value="NZ_JBHULF010000014.1"/>
</dbReference>
<dbReference type="Gene3D" id="3.50.30.60">
    <property type="entry name" value="LD-carboxypeptidase A C-terminal domain-like"/>
    <property type="match status" value="1"/>
</dbReference>
<feature type="domain" description="LD-carboxypeptidase N-terminal" evidence="6">
    <location>
        <begin position="51"/>
        <end position="166"/>
    </location>
</feature>
<dbReference type="SUPFAM" id="SSF52317">
    <property type="entry name" value="Class I glutamine amidotransferase-like"/>
    <property type="match status" value="1"/>
</dbReference>
<dbReference type="EMBL" id="MBUA01000012">
    <property type="protein sequence ID" value="MBC6490725.1"/>
    <property type="molecule type" value="Genomic_DNA"/>
</dbReference>
<name>A0ABR7M6T7_9BACT</name>
<gene>
    <name evidence="8" type="ORF">BC349_06755</name>
</gene>
<protein>
    <submittedName>
        <fullName evidence="8">LD-carboxypeptidase</fullName>
    </submittedName>
</protein>
<comment type="similarity">
    <text evidence="1">Belongs to the peptidase S66 family.</text>
</comment>
<proteinExistence type="inferred from homology"/>
<dbReference type="Pfam" id="PF17676">
    <property type="entry name" value="Peptidase_S66C"/>
    <property type="match status" value="1"/>
</dbReference>
<reference evidence="8 9" key="1">
    <citation type="submission" date="2016-07" db="EMBL/GenBank/DDBJ databases">
        <title>Genome analysis of Flavihumibacter stibioxidans YS-17.</title>
        <authorList>
            <person name="Shi K."/>
            <person name="Han Y."/>
            <person name="Wang G."/>
        </authorList>
    </citation>
    <scope>NUCLEOTIDE SEQUENCE [LARGE SCALE GENOMIC DNA]</scope>
    <source>
        <strain evidence="8 9">YS-17</strain>
    </source>
</reference>
<dbReference type="PANTHER" id="PTHR30237">
    <property type="entry name" value="MURAMOYLTETRAPEPTIDE CARBOXYPEPTIDASE"/>
    <property type="match status" value="1"/>
</dbReference>
<evidence type="ECO:0000256" key="3">
    <source>
        <dbReference type="ARBA" id="ARBA00022670"/>
    </source>
</evidence>
<evidence type="ECO:0000259" key="7">
    <source>
        <dbReference type="Pfam" id="PF17676"/>
    </source>
</evidence>
<evidence type="ECO:0000256" key="1">
    <source>
        <dbReference type="ARBA" id="ARBA00010233"/>
    </source>
</evidence>
<evidence type="ECO:0000259" key="6">
    <source>
        <dbReference type="Pfam" id="PF02016"/>
    </source>
</evidence>
<feature type="domain" description="LD-carboxypeptidase C-terminal" evidence="7">
    <location>
        <begin position="217"/>
        <end position="334"/>
    </location>
</feature>
<dbReference type="Proteomes" id="UP000765802">
    <property type="component" value="Unassembled WGS sequence"/>
</dbReference>
<evidence type="ECO:0000256" key="5">
    <source>
        <dbReference type="ARBA" id="ARBA00022825"/>
    </source>
</evidence>
<dbReference type="Pfam" id="PF02016">
    <property type="entry name" value="Peptidase_S66"/>
    <property type="match status" value="1"/>
</dbReference>
<organism evidence="8 9">
    <name type="scientific">Flavihumibacter stibioxidans</name>
    <dbReference type="NCBI Taxonomy" id="1834163"/>
    <lineage>
        <taxon>Bacteria</taxon>
        <taxon>Pseudomonadati</taxon>
        <taxon>Bacteroidota</taxon>
        <taxon>Chitinophagia</taxon>
        <taxon>Chitinophagales</taxon>
        <taxon>Chitinophagaceae</taxon>
        <taxon>Flavihumibacter</taxon>
    </lineage>
</organism>
<sequence>MQRKDFIKQGLAVSLGLPLAGAVPATGNRLPAEEESLLIKIPPCLNPGDTIGITSPAGYITAEEIRPAVEQMESWGLRIRIGDTIGKRDGTFGGTDAERAADLQKMLDDRTIKAVMCARGGYGMVRIIDQVDFGHFRRHPKWLIGFSDVTVLHAHLSRHARVASIHSKMCNSFPDDWTKADALQQETILSIRNMLFGEKMRFEIPSHAENRSGLAVGELIGGNCKTIESITGSASDIKTGGKILFLEDTGEYLYSIDRMFWNLKRSGKLENLAGLVIGGFKIKPAENPEEEFNKNLYQIVLEKISDCNYPVCFDFPVGHQKNNYALKCGANVRLSVSGATTVLEEIH</sequence>
<keyword evidence="2" id="KW-0121">Carboxypeptidase</keyword>
<dbReference type="PIRSF" id="PIRSF028757">
    <property type="entry name" value="LD-carboxypeptidase"/>
    <property type="match status" value="1"/>
</dbReference>
<dbReference type="InterPro" id="IPR027461">
    <property type="entry name" value="Carboxypeptidase_A_C_sf"/>
</dbReference>
<comment type="caution">
    <text evidence="8">The sequence shown here is derived from an EMBL/GenBank/DDBJ whole genome shotgun (WGS) entry which is preliminary data.</text>
</comment>
<accession>A0ABR7M6T7</accession>
<evidence type="ECO:0000313" key="9">
    <source>
        <dbReference type="Proteomes" id="UP000765802"/>
    </source>
</evidence>
<dbReference type="InterPro" id="IPR003507">
    <property type="entry name" value="S66_fam"/>
</dbReference>
<keyword evidence="4" id="KW-0378">Hydrolase</keyword>
<dbReference type="CDD" id="cd07025">
    <property type="entry name" value="Peptidase_S66"/>
    <property type="match status" value="1"/>
</dbReference>